<comment type="caution">
    <text evidence="2">The sequence shown here is derived from an EMBL/GenBank/DDBJ whole genome shotgun (WGS) entry which is preliminary data.</text>
</comment>
<keyword evidence="3" id="KW-1185">Reference proteome</keyword>
<keyword evidence="1" id="KW-0472">Membrane</keyword>
<evidence type="ECO:0000256" key="1">
    <source>
        <dbReference type="SAM" id="Phobius"/>
    </source>
</evidence>
<keyword evidence="1" id="KW-1133">Transmembrane helix</keyword>
<feature type="transmembrane region" description="Helical" evidence="1">
    <location>
        <begin position="47"/>
        <end position="66"/>
    </location>
</feature>
<organism evidence="2 3">
    <name type="scientific">Psychromarinibacter sediminicola</name>
    <dbReference type="NCBI Taxonomy" id="3033385"/>
    <lineage>
        <taxon>Bacteria</taxon>
        <taxon>Pseudomonadati</taxon>
        <taxon>Pseudomonadota</taxon>
        <taxon>Alphaproteobacteria</taxon>
        <taxon>Rhodobacterales</taxon>
        <taxon>Paracoccaceae</taxon>
        <taxon>Psychromarinibacter</taxon>
    </lineage>
</organism>
<accession>A0AAE3NSY6</accession>
<proteinExistence type="predicted"/>
<dbReference type="AlphaFoldDB" id="A0AAE3NSY6"/>
<dbReference type="Proteomes" id="UP001220964">
    <property type="component" value="Unassembled WGS sequence"/>
</dbReference>
<keyword evidence="1" id="KW-0812">Transmembrane</keyword>
<evidence type="ECO:0000313" key="3">
    <source>
        <dbReference type="Proteomes" id="UP001220964"/>
    </source>
</evidence>
<dbReference type="RefSeq" id="WP_275569837.1">
    <property type="nucleotide sequence ID" value="NZ_JARGYC010000123.1"/>
</dbReference>
<protein>
    <submittedName>
        <fullName evidence="2">Uncharacterized protein</fullName>
    </submittedName>
</protein>
<feature type="transmembrane region" description="Helical" evidence="1">
    <location>
        <begin position="12"/>
        <end position="35"/>
    </location>
</feature>
<name>A0AAE3NSY6_9RHOB</name>
<gene>
    <name evidence="2" type="ORF">P1J78_23655</name>
</gene>
<sequence length="67" mass="6804">MAYPGGPVLNAVGGFATVAAGLGAVLTLLYVAGLVERRDATLGRLGIDSWAVIGTYAAGVLLLWGMR</sequence>
<evidence type="ECO:0000313" key="2">
    <source>
        <dbReference type="EMBL" id="MDF0603723.1"/>
    </source>
</evidence>
<dbReference type="EMBL" id="JARGYC010000123">
    <property type="protein sequence ID" value="MDF0603723.1"/>
    <property type="molecule type" value="Genomic_DNA"/>
</dbReference>
<reference evidence="2" key="1">
    <citation type="submission" date="2023-03" db="EMBL/GenBank/DDBJ databases">
        <title>Multiphase analysis and comparison of six strains from genera Psychromarinibacter, Lutimaribacter, and Maritimibacter, including a novel species: Psychromarinibacter sediminicola sp. nov.</title>
        <authorList>
            <person name="Wang Y.-H."/>
            <person name="Ye M.-Q."/>
            <person name="Du Z.-J."/>
        </authorList>
    </citation>
    <scope>NUCLEOTIDE SEQUENCE</scope>
    <source>
        <strain evidence="2">C21-152</strain>
    </source>
</reference>